<keyword evidence="2" id="KW-1185">Reference proteome</keyword>
<accession>A0ACC2NYG3</accession>
<comment type="caution">
    <text evidence="1">The sequence shown here is derived from an EMBL/GenBank/DDBJ whole genome shotgun (WGS) entry which is preliminary data.</text>
</comment>
<proteinExistence type="predicted"/>
<protein>
    <submittedName>
        <fullName evidence="1">Uncharacterized protein</fullName>
    </submittedName>
</protein>
<evidence type="ECO:0000313" key="1">
    <source>
        <dbReference type="EMBL" id="KAJ8675319.1"/>
    </source>
</evidence>
<name>A0ACC2NYG3_9HYME</name>
<evidence type="ECO:0000313" key="2">
    <source>
        <dbReference type="Proteomes" id="UP001239111"/>
    </source>
</evidence>
<gene>
    <name evidence="1" type="ORF">QAD02_011105</name>
</gene>
<dbReference type="Proteomes" id="UP001239111">
    <property type="component" value="Chromosome 2"/>
</dbReference>
<dbReference type="EMBL" id="CM056742">
    <property type="protein sequence ID" value="KAJ8675319.1"/>
    <property type="molecule type" value="Genomic_DNA"/>
</dbReference>
<organism evidence="1 2">
    <name type="scientific">Eretmocerus hayati</name>
    <dbReference type="NCBI Taxonomy" id="131215"/>
    <lineage>
        <taxon>Eukaryota</taxon>
        <taxon>Metazoa</taxon>
        <taxon>Ecdysozoa</taxon>
        <taxon>Arthropoda</taxon>
        <taxon>Hexapoda</taxon>
        <taxon>Insecta</taxon>
        <taxon>Pterygota</taxon>
        <taxon>Neoptera</taxon>
        <taxon>Endopterygota</taxon>
        <taxon>Hymenoptera</taxon>
        <taxon>Apocrita</taxon>
        <taxon>Proctotrupomorpha</taxon>
        <taxon>Chalcidoidea</taxon>
        <taxon>Aphelinidae</taxon>
        <taxon>Aphelininae</taxon>
        <taxon>Eretmocerus</taxon>
    </lineage>
</organism>
<sequence length="180" mass="20838">MQFSYRDAKYNHKILKRKILFFLCRYLLVYVVMKGFALRSSTGLIVLVLSLSCTLRNHWVVAAPQPEPPAALYKDSINHDIPSQSLVDRLKNFVEKKDYEKELMNEVIEEQTELQELIESKKEEKEKNMKEQSEVSEEDTESLPVPAAVSNHAPPPHPAKRGYIQLCHFKICNMGRRPPL</sequence>
<reference evidence="1" key="1">
    <citation type="submission" date="2023-04" db="EMBL/GenBank/DDBJ databases">
        <title>A chromosome-level genome assembly of the parasitoid wasp Eretmocerus hayati.</title>
        <authorList>
            <person name="Zhong Y."/>
            <person name="Liu S."/>
            <person name="Liu Y."/>
        </authorList>
    </citation>
    <scope>NUCLEOTIDE SEQUENCE</scope>
    <source>
        <strain evidence="1">ZJU_SS_LIU_2023</strain>
    </source>
</reference>